<proteinExistence type="predicted"/>
<name>A0A7J8VIS0_9ROSI</name>
<accession>A0A7J8VIS0</accession>
<dbReference type="EMBL" id="JABFAB010000010">
    <property type="protein sequence ID" value="MBA0662334.1"/>
    <property type="molecule type" value="Genomic_DNA"/>
</dbReference>
<organism evidence="1 2">
    <name type="scientific">Gossypium klotzschianum</name>
    <dbReference type="NCBI Taxonomy" id="34286"/>
    <lineage>
        <taxon>Eukaryota</taxon>
        <taxon>Viridiplantae</taxon>
        <taxon>Streptophyta</taxon>
        <taxon>Embryophyta</taxon>
        <taxon>Tracheophyta</taxon>
        <taxon>Spermatophyta</taxon>
        <taxon>Magnoliopsida</taxon>
        <taxon>eudicotyledons</taxon>
        <taxon>Gunneridae</taxon>
        <taxon>Pentapetalae</taxon>
        <taxon>rosids</taxon>
        <taxon>malvids</taxon>
        <taxon>Malvales</taxon>
        <taxon>Malvaceae</taxon>
        <taxon>Malvoideae</taxon>
        <taxon>Gossypium</taxon>
    </lineage>
</organism>
<comment type="caution">
    <text evidence="1">The sequence shown here is derived from an EMBL/GenBank/DDBJ whole genome shotgun (WGS) entry which is preliminary data.</text>
</comment>
<dbReference type="AlphaFoldDB" id="A0A7J8VIS0"/>
<dbReference type="Proteomes" id="UP000593573">
    <property type="component" value="Unassembled WGS sequence"/>
</dbReference>
<keyword evidence="2" id="KW-1185">Reference proteome</keyword>
<reference evidence="1 2" key="1">
    <citation type="journal article" date="2019" name="Genome Biol. Evol.">
        <title>Insights into the evolution of the New World diploid cottons (Gossypium, subgenus Houzingenia) based on genome sequencing.</title>
        <authorList>
            <person name="Grover C.E."/>
            <person name="Arick M.A. 2nd"/>
            <person name="Thrash A."/>
            <person name="Conover J.L."/>
            <person name="Sanders W.S."/>
            <person name="Peterson D.G."/>
            <person name="Frelichowski J.E."/>
            <person name="Scheffler J.A."/>
            <person name="Scheffler B.E."/>
            <person name="Wendel J.F."/>
        </authorList>
    </citation>
    <scope>NUCLEOTIDE SEQUENCE [LARGE SCALE GENOMIC DNA]</scope>
    <source>
        <strain evidence="1">57</strain>
        <tissue evidence="1">Leaf</tissue>
    </source>
</reference>
<evidence type="ECO:0000313" key="2">
    <source>
        <dbReference type="Proteomes" id="UP000593573"/>
    </source>
</evidence>
<evidence type="ECO:0000313" key="1">
    <source>
        <dbReference type="EMBL" id="MBA0662334.1"/>
    </source>
</evidence>
<sequence>MYRQIFNMIPQVLILFK</sequence>
<protein>
    <submittedName>
        <fullName evidence="1">Uncharacterized protein</fullName>
    </submittedName>
</protein>
<gene>
    <name evidence="1" type="ORF">Goklo_006477</name>
</gene>